<name>B5FDU2_ALIFM</name>
<dbReference type="AlphaFoldDB" id="B5FDU2"/>
<dbReference type="Proteomes" id="UP000001857">
    <property type="component" value="Chromosome I"/>
</dbReference>
<organism evidence="1 2">
    <name type="scientific">Aliivibrio fischeri (strain MJ11)</name>
    <name type="common">Vibrio fischeri</name>
    <dbReference type="NCBI Taxonomy" id="388396"/>
    <lineage>
        <taxon>Bacteria</taxon>
        <taxon>Pseudomonadati</taxon>
        <taxon>Pseudomonadota</taxon>
        <taxon>Gammaproteobacteria</taxon>
        <taxon>Vibrionales</taxon>
        <taxon>Vibrionaceae</taxon>
        <taxon>Aliivibrio</taxon>
    </lineage>
</organism>
<dbReference type="KEGG" id="vfm:VFMJ11_1287"/>
<sequence>MKKLALPLLTISFFNLTCSTLDKINTLVDVSTSLVIISR</sequence>
<evidence type="ECO:0000313" key="2">
    <source>
        <dbReference type="Proteomes" id="UP000001857"/>
    </source>
</evidence>
<dbReference type="HOGENOM" id="CLU_3318992_0_0_6"/>
<protein>
    <submittedName>
        <fullName evidence="1">Uncharacterized protein</fullName>
    </submittedName>
</protein>
<reference evidence="2" key="1">
    <citation type="submission" date="2008-08" db="EMBL/GenBank/DDBJ databases">
        <title>Complete sequence of Vibrio fischeri strain MJ11.</title>
        <authorList>
            <person name="Mandel M.J."/>
            <person name="Stabb E.V."/>
            <person name="Ruby E.G."/>
            <person name="Ferriera S."/>
            <person name="Johnson J."/>
            <person name="Kravitz S."/>
            <person name="Beeson K."/>
            <person name="Sutton G."/>
            <person name="Rogers Y.-H."/>
            <person name="Friedman R."/>
            <person name="Frazier M."/>
            <person name="Venter J.C."/>
        </authorList>
    </citation>
    <scope>NUCLEOTIDE SEQUENCE [LARGE SCALE GENOMIC DNA]</scope>
    <source>
        <strain evidence="2">MJ11</strain>
    </source>
</reference>
<reference evidence="1 2" key="2">
    <citation type="journal article" date="2009" name="Nature">
        <title>A single regulatory gene is sufficient to alter bacterial host range.</title>
        <authorList>
            <person name="Mandel M.J."/>
            <person name="Wollenberg M.S."/>
            <person name="Stabb E.V."/>
            <person name="Visick K.L."/>
            <person name="Ruby E.G."/>
        </authorList>
    </citation>
    <scope>NUCLEOTIDE SEQUENCE [LARGE SCALE GENOMIC DNA]</scope>
    <source>
        <strain evidence="1 2">MJ11</strain>
    </source>
</reference>
<gene>
    <name evidence="1" type="ordered locus">VFMJ11_1287</name>
</gene>
<accession>B5FDU2</accession>
<dbReference type="EMBL" id="CP001139">
    <property type="protein sequence ID" value="ACH66525.1"/>
    <property type="molecule type" value="Genomic_DNA"/>
</dbReference>
<evidence type="ECO:0000313" key="1">
    <source>
        <dbReference type="EMBL" id="ACH66525.1"/>
    </source>
</evidence>
<proteinExistence type="predicted"/>